<dbReference type="RefSeq" id="WP_004461702.1">
    <property type="nucleotide sequence ID" value="NZ_CP006694.1"/>
</dbReference>
<sequence>MIDEPFSVDPSGVIDPTIITFQHSNLTKDDVGKVCYVSGNMAVALCSNGNKFDGEIIKIEKDLVAVKVNGVFCLPFSGPAPSGTDTLVSDAAGKVKKDPGGKTYLILSVKDDKVFFIKE</sequence>
<gene>
    <name evidence="1" type="ORF">LSS_14996</name>
</gene>
<reference evidence="1 2" key="2">
    <citation type="journal article" date="2014" name="Emerg. Microbes Infect.">
        <title>Potential impact on kidney infection: a whole-genome analysis of Leptospira santarosai serovar Shermani.</title>
        <authorList>
            <person name="Chou L.F."/>
            <person name="Chen T.W."/>
            <person name="Ko Y.C."/>
            <person name="Pan M.J."/>
            <person name="Tian Y.C."/>
            <person name="Chiu C.H."/>
            <person name="Tang P."/>
            <person name="Hung C.C."/>
            <person name="Yang C.W."/>
        </authorList>
    </citation>
    <scope>NUCLEOTIDE SEQUENCE</scope>
    <source>
        <strain evidence="1 2">LT 821</strain>
    </source>
</reference>
<name>K8XWM8_9LEPT</name>
<dbReference type="Proteomes" id="UP000035800">
    <property type="component" value="Chromosome I"/>
</dbReference>
<dbReference type="PATRIC" id="fig|758847.3.peg.3138"/>
<dbReference type="KEGG" id="lst:LSS_14996"/>
<dbReference type="AlphaFoldDB" id="K8XWM8"/>
<accession>K8XWM8</accession>
<dbReference type="STRING" id="758847.LSS_14996"/>
<reference evidence="1 2" key="1">
    <citation type="journal article" date="2012" name="Gene">
        <title>Sequence of Leptospira santarosai serovar Shermani genome and prediction of virulence-associated genes.</title>
        <authorList>
            <person name="Chou L.F."/>
            <person name="Chen Y.T."/>
            <person name="Lu C.W."/>
            <person name="Ko Y.C."/>
            <person name="Tang C.Y."/>
            <person name="Pan M.J."/>
            <person name="Tian Y.C."/>
            <person name="Chiu C.H."/>
            <person name="Hung C.C."/>
            <person name="Yang C.W."/>
        </authorList>
    </citation>
    <scope>NUCLEOTIDE SEQUENCE [LARGE SCALE GENOMIC DNA]</scope>
    <source>
        <strain evidence="1">LT 821</strain>
    </source>
</reference>
<evidence type="ECO:0000313" key="2">
    <source>
        <dbReference type="Proteomes" id="UP000035800"/>
    </source>
</evidence>
<evidence type="ECO:0000313" key="1">
    <source>
        <dbReference type="EMBL" id="EKT85933.1"/>
    </source>
</evidence>
<dbReference type="GeneID" id="29739522"/>
<protein>
    <submittedName>
        <fullName evidence="1">Uncharacterized protein</fullName>
    </submittedName>
</protein>
<organism evidence="1 2">
    <name type="scientific">Leptospira santarosai serovar Shermani str. LT 821</name>
    <dbReference type="NCBI Taxonomy" id="758847"/>
    <lineage>
        <taxon>Bacteria</taxon>
        <taxon>Pseudomonadati</taxon>
        <taxon>Spirochaetota</taxon>
        <taxon>Spirochaetia</taxon>
        <taxon>Leptospirales</taxon>
        <taxon>Leptospiraceae</taxon>
        <taxon>Leptospira</taxon>
    </lineage>
</organism>
<dbReference type="EMBL" id="CP006694">
    <property type="protein sequence ID" value="EKT85933.1"/>
    <property type="molecule type" value="Genomic_DNA"/>
</dbReference>
<proteinExistence type="predicted"/>